<evidence type="ECO:0000313" key="1">
    <source>
        <dbReference type="EMBL" id="SDR45309.1"/>
    </source>
</evidence>
<protein>
    <recommendedName>
        <fullName evidence="3">SIR2 family protein</fullName>
    </recommendedName>
</protein>
<reference evidence="2" key="1">
    <citation type="submission" date="2016-10" db="EMBL/GenBank/DDBJ databases">
        <authorList>
            <person name="Varghese N."/>
            <person name="Submissions S."/>
        </authorList>
    </citation>
    <scope>NUCLEOTIDE SEQUENCE [LARGE SCALE GENOMIC DNA]</scope>
    <source>
        <strain evidence="2">BS3775</strain>
    </source>
</reference>
<gene>
    <name evidence="1" type="ORF">SAMN04490195_5808</name>
</gene>
<evidence type="ECO:0008006" key="3">
    <source>
        <dbReference type="Google" id="ProtNLM"/>
    </source>
</evidence>
<proteinExistence type="predicted"/>
<dbReference type="AlphaFoldDB" id="A0A1H1J5U8"/>
<accession>A0A1H1J5U8</accession>
<evidence type="ECO:0000313" key="2">
    <source>
        <dbReference type="Proteomes" id="UP000199570"/>
    </source>
</evidence>
<sequence>MEPGIKVQLLASMAAGRLVIVCGAGLSMAPPSSLPSAWRVAEKCFDEYQLTVDPTCDPALRGNLEAFAEHFVPTNNLKTVFIERLVPWTDFVRLPNAGHAAIADFLVTRSAFASLSANYDTLIEQHAVSYGFDFRGSLDGDEAVVSNRTQGPLLKFHGCSTRDRPSTVWALSQLNDPTISARIEKSKTWIEANLRQKDLLIIGFWSDWAYLNQLVGSALTNVGPLSVTVVDPSSAEQLQEKAPDLWALAHAENVAFHHVQESGAEVLDELRRAFSTNYLRQVIAAGKTTFEQSTGEPCDPDWLKMPDFDSETLYGLRRDAEGVPWGKPATKTSPGNCEALGFFHLLLRQSGAEQQSDGYVLSGRRVRVINGAGMVLSTLRSRFIEAPSVQTADIVVAVGATDLGLPDNVVRRGRENDVVRPEVGGTWFDLASAREELNI</sequence>
<name>A0A1H1J5U8_9PSED</name>
<dbReference type="EMBL" id="FNKJ01000004">
    <property type="protein sequence ID" value="SDR45309.1"/>
    <property type="molecule type" value="Genomic_DNA"/>
</dbReference>
<dbReference type="Proteomes" id="UP000199570">
    <property type="component" value="Unassembled WGS sequence"/>
</dbReference>
<organism evidence="1 2">
    <name type="scientific">Pseudomonas moorei</name>
    <dbReference type="NCBI Taxonomy" id="395599"/>
    <lineage>
        <taxon>Bacteria</taxon>
        <taxon>Pseudomonadati</taxon>
        <taxon>Pseudomonadota</taxon>
        <taxon>Gammaproteobacteria</taxon>
        <taxon>Pseudomonadales</taxon>
        <taxon>Pseudomonadaceae</taxon>
        <taxon>Pseudomonas</taxon>
    </lineage>
</organism>
<keyword evidence="2" id="KW-1185">Reference proteome</keyword>
<dbReference type="RefSeq" id="WP_212613238.1">
    <property type="nucleotide sequence ID" value="NZ_FNKJ01000004.1"/>
</dbReference>